<sequence length="81" mass="8944">MPLQNSSPMISLTNVDKEILEILRGGRATQSYIVDETGRSRQYVHSRLGILTAAGYLENIHRKTALYELVGDPLADEENGG</sequence>
<dbReference type="InterPro" id="IPR036388">
    <property type="entry name" value="WH-like_DNA-bd_sf"/>
</dbReference>
<protein>
    <submittedName>
        <fullName evidence="1">Winged helix-turn-helix DNA-binding</fullName>
    </submittedName>
</protein>
<dbReference type="InterPro" id="IPR036390">
    <property type="entry name" value="WH_DNA-bd_sf"/>
</dbReference>
<reference evidence="2" key="1">
    <citation type="submission" date="2017-01" db="EMBL/GenBank/DDBJ databases">
        <authorList>
            <person name="Varghese N."/>
            <person name="Submissions S."/>
        </authorList>
    </citation>
    <scope>NUCLEOTIDE SEQUENCE [LARGE SCALE GENOMIC DNA]</scope>
    <source>
        <strain evidence="2">CGMCC 1.7737</strain>
    </source>
</reference>
<proteinExistence type="predicted"/>
<name>A0A1N7FDB4_9EURY</name>
<dbReference type="AlphaFoldDB" id="A0A1N7FDB4"/>
<dbReference type="SUPFAM" id="SSF46785">
    <property type="entry name" value="Winged helix' DNA-binding domain"/>
    <property type="match status" value="1"/>
</dbReference>
<evidence type="ECO:0000313" key="2">
    <source>
        <dbReference type="Proteomes" id="UP000186914"/>
    </source>
</evidence>
<keyword evidence="1" id="KW-0238">DNA-binding</keyword>
<gene>
    <name evidence="1" type="ORF">SAMN05421858_4973</name>
</gene>
<dbReference type="RefSeq" id="WP_217694406.1">
    <property type="nucleotide sequence ID" value="NZ_FTNO01000008.1"/>
</dbReference>
<dbReference type="GO" id="GO:0003677">
    <property type="term" value="F:DNA binding"/>
    <property type="evidence" value="ECO:0007669"/>
    <property type="project" value="UniProtKB-KW"/>
</dbReference>
<evidence type="ECO:0000313" key="1">
    <source>
        <dbReference type="EMBL" id="SIR98378.1"/>
    </source>
</evidence>
<dbReference type="Pfam" id="PF13412">
    <property type="entry name" value="HTH_24"/>
    <property type="match status" value="1"/>
</dbReference>
<keyword evidence="2" id="KW-1185">Reference proteome</keyword>
<dbReference type="OrthoDB" id="275628at2157"/>
<dbReference type="Gene3D" id="1.10.10.10">
    <property type="entry name" value="Winged helix-like DNA-binding domain superfamily/Winged helix DNA-binding domain"/>
    <property type="match status" value="1"/>
</dbReference>
<accession>A0A1N7FDB4</accession>
<organism evidence="1 2">
    <name type="scientific">Haladaptatus litoreus</name>
    <dbReference type="NCBI Taxonomy" id="553468"/>
    <lineage>
        <taxon>Archaea</taxon>
        <taxon>Methanobacteriati</taxon>
        <taxon>Methanobacteriota</taxon>
        <taxon>Stenosarchaea group</taxon>
        <taxon>Halobacteria</taxon>
        <taxon>Halobacteriales</taxon>
        <taxon>Haladaptataceae</taxon>
        <taxon>Haladaptatus</taxon>
    </lineage>
</organism>
<dbReference type="Proteomes" id="UP000186914">
    <property type="component" value="Unassembled WGS sequence"/>
</dbReference>
<dbReference type="EMBL" id="FTNO01000008">
    <property type="protein sequence ID" value="SIR98378.1"/>
    <property type="molecule type" value="Genomic_DNA"/>
</dbReference>